<feature type="transmembrane region" description="Helical" evidence="1">
    <location>
        <begin position="157"/>
        <end position="185"/>
    </location>
</feature>
<gene>
    <name evidence="2" type="ORF">SAMN06265348_104294</name>
</gene>
<feature type="transmembrane region" description="Helical" evidence="1">
    <location>
        <begin position="116"/>
        <end position="134"/>
    </location>
</feature>
<evidence type="ECO:0000256" key="1">
    <source>
        <dbReference type="SAM" id="Phobius"/>
    </source>
</evidence>
<dbReference type="AlphaFoldDB" id="A0A521CXS2"/>
<protein>
    <submittedName>
        <fullName evidence="2">Uncharacterized protein</fullName>
    </submittedName>
</protein>
<feature type="transmembrane region" description="Helical" evidence="1">
    <location>
        <begin position="83"/>
        <end position="104"/>
    </location>
</feature>
<proteinExistence type="predicted"/>
<accession>A0A521CXS2</accession>
<keyword evidence="1" id="KW-0472">Membrane</keyword>
<name>A0A521CXS2_9SPHI</name>
<evidence type="ECO:0000313" key="2">
    <source>
        <dbReference type="EMBL" id="SMO64229.1"/>
    </source>
</evidence>
<sequence length="190" mass="21827">MKKLNKGQIWDYFILVARCLLAGLLLSYGLAKISGHQFGVPKEVMNMALKDIDLFRVSWYLADHEPFKSFIGISQMLTAMLILYNRTVILGTFISIPIWLNILVWDITFMGLMTPFTILLPFYLLLTVLILLHYKTQVIPALQLCTRNTTIKYKYPIWAYLILPVLAFCLQIIAAIPGGSIRWIVKMLNL</sequence>
<keyword evidence="1" id="KW-1133">Transmembrane helix</keyword>
<organism evidence="2 3">
    <name type="scientific">Pedobacter westerhofensis</name>
    <dbReference type="NCBI Taxonomy" id="425512"/>
    <lineage>
        <taxon>Bacteria</taxon>
        <taxon>Pseudomonadati</taxon>
        <taxon>Bacteroidota</taxon>
        <taxon>Sphingobacteriia</taxon>
        <taxon>Sphingobacteriales</taxon>
        <taxon>Sphingobacteriaceae</taxon>
        <taxon>Pedobacter</taxon>
    </lineage>
</organism>
<dbReference type="EMBL" id="FXTN01000004">
    <property type="protein sequence ID" value="SMO64229.1"/>
    <property type="molecule type" value="Genomic_DNA"/>
</dbReference>
<dbReference type="RefSeq" id="WP_142527991.1">
    <property type="nucleotide sequence ID" value="NZ_CBCSJO010000001.1"/>
</dbReference>
<keyword evidence="3" id="KW-1185">Reference proteome</keyword>
<feature type="transmembrane region" description="Helical" evidence="1">
    <location>
        <begin position="12"/>
        <end position="31"/>
    </location>
</feature>
<keyword evidence="1" id="KW-0812">Transmembrane</keyword>
<dbReference type="OrthoDB" id="5524812at2"/>
<evidence type="ECO:0000313" key="3">
    <source>
        <dbReference type="Proteomes" id="UP000320300"/>
    </source>
</evidence>
<dbReference type="Proteomes" id="UP000320300">
    <property type="component" value="Unassembled WGS sequence"/>
</dbReference>
<reference evidence="2 3" key="1">
    <citation type="submission" date="2017-05" db="EMBL/GenBank/DDBJ databases">
        <authorList>
            <person name="Varghese N."/>
            <person name="Submissions S."/>
        </authorList>
    </citation>
    <scope>NUCLEOTIDE SEQUENCE [LARGE SCALE GENOMIC DNA]</scope>
    <source>
        <strain evidence="2 3">DSM 19036</strain>
    </source>
</reference>